<sequence>MMRGPYKSEVNIIISISGFWKDSDQIKKLVNESVKSKYRLTENYLFHENDIDEFSYHLDNSKKTLTKLSNPPDLDLLKKIGEDNINQHESTVYLIIEGSSIENAKKIMLAGNCFLNISGHEIKIVTAGITHNKETWKKLIENDRLMDLIFAFVITVHNDKEDFYFTCGMHNLGYPDAVVPGYLDYDQGNYLAKAFLYYLVLNKPILLSGNKFQIDKNSPNIYRLTYEKCHIYDNYDKNVYQLFHNPFGLWRLTESNL</sequence>
<proteinExistence type="predicted"/>
<protein>
    <recommendedName>
        <fullName evidence="2">DUF4261 domain-containing protein</fullName>
    </recommendedName>
</protein>
<reference evidence="1" key="1">
    <citation type="journal article" date="2014" name="Front. Microbiol.">
        <title>High frequency of phylogenetically diverse reductive dehalogenase-homologous genes in deep subseafloor sedimentary metagenomes.</title>
        <authorList>
            <person name="Kawai M."/>
            <person name="Futagami T."/>
            <person name="Toyoda A."/>
            <person name="Takaki Y."/>
            <person name="Nishi S."/>
            <person name="Hori S."/>
            <person name="Arai W."/>
            <person name="Tsubouchi T."/>
            <person name="Morono Y."/>
            <person name="Uchiyama I."/>
            <person name="Ito T."/>
            <person name="Fujiyama A."/>
            <person name="Inagaki F."/>
            <person name="Takami H."/>
        </authorList>
    </citation>
    <scope>NUCLEOTIDE SEQUENCE</scope>
    <source>
        <strain evidence="1">Expedition CK06-06</strain>
    </source>
</reference>
<gene>
    <name evidence="1" type="ORF">S01H1_07240</name>
</gene>
<comment type="caution">
    <text evidence="1">The sequence shown here is derived from an EMBL/GenBank/DDBJ whole genome shotgun (WGS) entry which is preliminary data.</text>
</comment>
<accession>X0TBP1</accession>
<organism evidence="1">
    <name type="scientific">marine sediment metagenome</name>
    <dbReference type="NCBI Taxonomy" id="412755"/>
    <lineage>
        <taxon>unclassified sequences</taxon>
        <taxon>metagenomes</taxon>
        <taxon>ecological metagenomes</taxon>
    </lineage>
</organism>
<evidence type="ECO:0000313" key="1">
    <source>
        <dbReference type="EMBL" id="GAF85597.1"/>
    </source>
</evidence>
<name>X0TBP1_9ZZZZ</name>
<dbReference type="AlphaFoldDB" id="X0TBP1"/>
<dbReference type="EMBL" id="BARS01003735">
    <property type="protein sequence ID" value="GAF85597.1"/>
    <property type="molecule type" value="Genomic_DNA"/>
</dbReference>
<evidence type="ECO:0008006" key="2">
    <source>
        <dbReference type="Google" id="ProtNLM"/>
    </source>
</evidence>